<proteinExistence type="predicted"/>
<protein>
    <submittedName>
        <fullName evidence="1">Uncharacterized protein</fullName>
    </submittedName>
</protein>
<gene>
    <name evidence="1" type="ORF">M231_08016</name>
</gene>
<dbReference type="InParanoid" id="A0A4Q1B7S5"/>
<keyword evidence="2" id="KW-1185">Reference proteome</keyword>
<organism evidence="1 2">
    <name type="scientific">Tremella mesenterica</name>
    <name type="common">Jelly fungus</name>
    <dbReference type="NCBI Taxonomy" id="5217"/>
    <lineage>
        <taxon>Eukaryota</taxon>
        <taxon>Fungi</taxon>
        <taxon>Dikarya</taxon>
        <taxon>Basidiomycota</taxon>
        <taxon>Agaricomycotina</taxon>
        <taxon>Tremellomycetes</taxon>
        <taxon>Tremellales</taxon>
        <taxon>Tremellaceae</taxon>
        <taxon>Tremella</taxon>
    </lineage>
</organism>
<dbReference type="Proteomes" id="UP000289152">
    <property type="component" value="Unassembled WGS sequence"/>
</dbReference>
<comment type="caution">
    <text evidence="1">The sequence shown here is derived from an EMBL/GenBank/DDBJ whole genome shotgun (WGS) entry which is preliminary data.</text>
</comment>
<dbReference type="AlphaFoldDB" id="A0A4Q1B7S5"/>
<dbReference type="VEuPathDB" id="FungiDB:TREMEDRAFT_62048"/>
<accession>A0A4Q1B7S5</accession>
<evidence type="ECO:0000313" key="2">
    <source>
        <dbReference type="Proteomes" id="UP000289152"/>
    </source>
</evidence>
<dbReference type="EMBL" id="SDIL01000204">
    <property type="protein sequence ID" value="RXK34728.1"/>
    <property type="molecule type" value="Genomic_DNA"/>
</dbReference>
<evidence type="ECO:0000313" key="1">
    <source>
        <dbReference type="EMBL" id="RXK34728.1"/>
    </source>
</evidence>
<sequence>MAMQYMDNDDIDNPEAAEANKYFYVKKIKDFPEPQPEGEQYQSSLQLVHEVYILNCPSMSDLEWGLDMDVHQQEYFQLDGTKSLVRNSNIDNNVRRLIQLFETQPSEIQEAEIVHTCKTPQFDLQFQYQISSVVTYPKKDQEDQDNIGNDSDRSHHEPFMTIDLFVETNLTQYIHWDHKGRVSPQIQVPGLAVEKLKNMVSPVLVTMSHNSYMARTCTTPSSRLVPKRPFYLFKNTSS</sequence>
<reference evidence="1 2" key="1">
    <citation type="submission" date="2016-06" db="EMBL/GenBank/DDBJ databases">
        <title>Evolution of pathogenesis and genome organization in the Tremellales.</title>
        <authorList>
            <person name="Cuomo C."/>
            <person name="Litvintseva A."/>
            <person name="Heitman J."/>
            <person name="Chen Y."/>
            <person name="Sun S."/>
            <person name="Springer D."/>
            <person name="Dromer F."/>
            <person name="Young S."/>
            <person name="Zeng Q."/>
            <person name="Chapman S."/>
            <person name="Gujja S."/>
            <person name="Saif S."/>
            <person name="Birren B."/>
        </authorList>
    </citation>
    <scope>NUCLEOTIDE SEQUENCE [LARGE SCALE GENOMIC DNA]</scope>
    <source>
        <strain evidence="1 2">ATCC 28783</strain>
    </source>
</reference>
<name>A0A4Q1B7S5_TREME</name>